<reference evidence="1 2" key="2">
    <citation type="submission" date="2017-10" db="EMBL/GenBank/DDBJ databases">
        <title>Extensive intraspecific genome diversity in a model arbuscular mycorrhizal fungus.</title>
        <authorList>
            <person name="Chen E.C.H."/>
            <person name="Morin E."/>
            <person name="Baudet D."/>
            <person name="Noel J."/>
            <person name="Ndikumana S."/>
            <person name="Charron P."/>
            <person name="St-Onge C."/>
            <person name="Giorgi J."/>
            <person name="Grigoriev I.V."/>
            <person name="Roux C."/>
            <person name="Martin F.M."/>
            <person name="Corradi N."/>
        </authorList>
    </citation>
    <scope>NUCLEOTIDE SEQUENCE [LARGE SCALE GENOMIC DNA]</scope>
    <source>
        <strain evidence="1 2">C2</strain>
    </source>
</reference>
<dbReference type="EMBL" id="LLXL01006938">
    <property type="protein sequence ID" value="PKK55739.1"/>
    <property type="molecule type" value="Genomic_DNA"/>
</dbReference>
<gene>
    <name evidence="1" type="ORF">RhiirC2_801630</name>
</gene>
<protein>
    <submittedName>
        <fullName evidence="1">Uncharacterized protein</fullName>
    </submittedName>
</protein>
<dbReference type="AlphaFoldDB" id="A0A2N1M2A0"/>
<reference evidence="1 2" key="1">
    <citation type="submission" date="2016-04" db="EMBL/GenBank/DDBJ databases">
        <title>Genome analyses suggest a sexual origin of heterokaryosis in a supposedly ancient asexual fungus.</title>
        <authorList>
            <person name="Ropars J."/>
            <person name="Sedzielewska K."/>
            <person name="Noel J."/>
            <person name="Charron P."/>
            <person name="Farinelli L."/>
            <person name="Marton T."/>
            <person name="Kruger M."/>
            <person name="Pelin A."/>
            <person name="Brachmann A."/>
            <person name="Corradi N."/>
        </authorList>
    </citation>
    <scope>NUCLEOTIDE SEQUENCE [LARGE SCALE GENOMIC DNA]</scope>
    <source>
        <strain evidence="1 2">C2</strain>
    </source>
</reference>
<organism evidence="1 2">
    <name type="scientific">Rhizophagus irregularis</name>
    <dbReference type="NCBI Taxonomy" id="588596"/>
    <lineage>
        <taxon>Eukaryota</taxon>
        <taxon>Fungi</taxon>
        <taxon>Fungi incertae sedis</taxon>
        <taxon>Mucoromycota</taxon>
        <taxon>Glomeromycotina</taxon>
        <taxon>Glomeromycetes</taxon>
        <taxon>Glomerales</taxon>
        <taxon>Glomeraceae</taxon>
        <taxon>Rhizophagus</taxon>
    </lineage>
</organism>
<evidence type="ECO:0000313" key="2">
    <source>
        <dbReference type="Proteomes" id="UP000233469"/>
    </source>
</evidence>
<comment type="caution">
    <text evidence="1">The sequence shown here is derived from an EMBL/GenBank/DDBJ whole genome shotgun (WGS) entry which is preliminary data.</text>
</comment>
<sequence length="103" mass="12717">MRRSFFSKEKYRELKIIVKTKRIALTIAALFLKVFVNEFYNIIWQPRCKILTLQTDDGIYNLKKRKILKHNEQWSIAKQYINQFIREKNRVFWKVYPIKSIYI</sequence>
<dbReference type="Proteomes" id="UP000233469">
    <property type="component" value="Unassembled WGS sequence"/>
</dbReference>
<name>A0A2N1M2A0_9GLOM</name>
<evidence type="ECO:0000313" key="1">
    <source>
        <dbReference type="EMBL" id="PKK55739.1"/>
    </source>
</evidence>
<accession>A0A2N1M2A0</accession>
<proteinExistence type="predicted"/>